<dbReference type="EMBL" id="JAARWW010000005">
    <property type="protein sequence ID" value="MBC2004432.1"/>
    <property type="molecule type" value="Genomic_DNA"/>
</dbReference>
<dbReference type="Pfam" id="PF10668">
    <property type="entry name" value="Phage_terminase"/>
    <property type="match status" value="1"/>
</dbReference>
<feature type="region of interest" description="Disordered" evidence="1">
    <location>
        <begin position="45"/>
        <end position="95"/>
    </location>
</feature>
<dbReference type="NCBIfam" id="NF040601">
    <property type="entry name" value="TerS_not_xtmA"/>
    <property type="match status" value="1"/>
</dbReference>
<protein>
    <submittedName>
        <fullName evidence="3">Terminase</fullName>
    </submittedName>
</protein>
<comment type="caution">
    <text evidence="3">The sequence shown here is derived from an EMBL/GenBank/DDBJ whole genome shotgun (WGS) entry which is preliminary data.</text>
</comment>
<evidence type="ECO:0000259" key="2">
    <source>
        <dbReference type="Pfam" id="PF10668"/>
    </source>
</evidence>
<evidence type="ECO:0000313" key="3">
    <source>
        <dbReference type="EMBL" id="MBC2004432.1"/>
    </source>
</evidence>
<evidence type="ECO:0000256" key="1">
    <source>
        <dbReference type="SAM" id="MobiDB-lite"/>
    </source>
</evidence>
<dbReference type="Proteomes" id="UP000546806">
    <property type="component" value="Unassembled WGS sequence"/>
</dbReference>
<feature type="domain" description="PBSX phage terminase small subunit-like N-terminal" evidence="2">
    <location>
        <begin position="1"/>
        <end position="51"/>
    </location>
</feature>
<sequence length="263" mass="29743">MPKPRSPNRDKAYEIYQEHHGKIELNAIAAKLGIGAGTVRGWKNKDKWEERIFGTPPKKSTECSKQNTERSEPKKRGGQAGNTNAKGKGASKTGNQNAVKHGLFAKYIPDEAIEIMDAFNDAAPQDILWDMIQIKYAAIIRAQRIMLVTDKDEMIKELKEIQYEIRGTADIGYSSYVAKEEFDFQFAWDRQATFLNAQSRAMSELRSLIKQYIEISDPDEERKSKLELIQAKVAKERAEVNKLLEPNKTPAPTTIIVKRAGDS</sequence>
<accession>A0A842D0N1</accession>
<gene>
    <name evidence="3" type="ORF">HCA78_11680</name>
</gene>
<dbReference type="AlphaFoldDB" id="A0A842D0N1"/>
<proteinExistence type="predicted"/>
<organism evidence="3 4">
    <name type="scientific">Listeria booriae</name>
    <dbReference type="NCBI Taxonomy" id="1552123"/>
    <lineage>
        <taxon>Bacteria</taxon>
        <taxon>Bacillati</taxon>
        <taxon>Bacillota</taxon>
        <taxon>Bacilli</taxon>
        <taxon>Bacillales</taxon>
        <taxon>Listeriaceae</taxon>
        <taxon>Listeria</taxon>
    </lineage>
</organism>
<feature type="compositionally biased region" description="Basic and acidic residues" evidence="1">
    <location>
        <begin position="59"/>
        <end position="75"/>
    </location>
</feature>
<reference evidence="3 4" key="1">
    <citation type="submission" date="2020-03" db="EMBL/GenBank/DDBJ databases">
        <title>Soil Listeria distribution.</title>
        <authorList>
            <person name="Liao J."/>
            <person name="Wiedmann M."/>
        </authorList>
    </citation>
    <scope>NUCLEOTIDE SEQUENCE [LARGE SCALE GENOMIC DNA]</scope>
    <source>
        <strain evidence="3 4">FSL L7-0435</strain>
    </source>
</reference>
<name>A0A842D0N1_9LIST</name>
<dbReference type="InterPro" id="IPR018925">
    <property type="entry name" value="XtmA-like_N"/>
</dbReference>
<dbReference type="RefSeq" id="WP_185533557.1">
    <property type="nucleotide sequence ID" value="NZ_JAARWW010000005.1"/>
</dbReference>
<evidence type="ECO:0000313" key="4">
    <source>
        <dbReference type="Proteomes" id="UP000546806"/>
    </source>
</evidence>